<reference evidence="1 2" key="1">
    <citation type="submission" date="2021-04" db="EMBL/GenBank/DDBJ databases">
        <authorList>
            <person name="Pira H."/>
            <person name="Risdian C."/>
            <person name="Wink J."/>
        </authorList>
    </citation>
    <scope>NUCLEOTIDE SEQUENCE [LARGE SCALE GENOMIC DNA]</scope>
    <source>
        <strain evidence="1 2">WH53</strain>
    </source>
</reference>
<evidence type="ECO:0000313" key="2">
    <source>
        <dbReference type="Proteomes" id="UP000690515"/>
    </source>
</evidence>
<proteinExistence type="predicted"/>
<dbReference type="EMBL" id="JAGSOY010000121">
    <property type="protein sequence ID" value="MBU2713935.1"/>
    <property type="molecule type" value="Genomic_DNA"/>
</dbReference>
<keyword evidence="2" id="KW-1185">Reference proteome</keyword>
<sequence length="115" mass="13344">MRINKCALLVLLLVVSSILGFFKWAERGLSDPRYEYDSPNGKFKVVVYQLSTLTEPYELFGKLYENETGKFIAESQSVPTERLYWDIGGDDEVHIGVDKIFDLKDYDTKYKSFIK</sequence>
<organism evidence="1 2">
    <name type="scientific">Zooshikella harenae</name>
    <dbReference type="NCBI Taxonomy" id="2827238"/>
    <lineage>
        <taxon>Bacteria</taxon>
        <taxon>Pseudomonadati</taxon>
        <taxon>Pseudomonadota</taxon>
        <taxon>Gammaproteobacteria</taxon>
        <taxon>Oceanospirillales</taxon>
        <taxon>Zooshikellaceae</taxon>
        <taxon>Zooshikella</taxon>
    </lineage>
</organism>
<accession>A0ABS5ZJ07</accession>
<name>A0ABS5ZJ07_9GAMM</name>
<comment type="caution">
    <text evidence="1">The sequence shown here is derived from an EMBL/GenBank/DDBJ whole genome shotgun (WGS) entry which is preliminary data.</text>
</comment>
<evidence type="ECO:0000313" key="1">
    <source>
        <dbReference type="EMBL" id="MBU2713935.1"/>
    </source>
</evidence>
<dbReference type="Proteomes" id="UP000690515">
    <property type="component" value="Unassembled WGS sequence"/>
</dbReference>
<protein>
    <submittedName>
        <fullName evidence="1">Uncharacterized protein</fullName>
    </submittedName>
</protein>
<dbReference type="RefSeq" id="WP_215822211.1">
    <property type="nucleotide sequence ID" value="NZ_JAGSOY010000121.1"/>
</dbReference>
<gene>
    <name evidence="1" type="ORF">KCG35_23045</name>
</gene>